<dbReference type="SUPFAM" id="SSF55729">
    <property type="entry name" value="Acyl-CoA N-acyltransferases (Nat)"/>
    <property type="match status" value="1"/>
</dbReference>
<organism evidence="2 3">
    <name type="scientific">Vagococcus acidifermentans</name>
    <dbReference type="NCBI Taxonomy" id="564710"/>
    <lineage>
        <taxon>Bacteria</taxon>
        <taxon>Bacillati</taxon>
        <taxon>Bacillota</taxon>
        <taxon>Bacilli</taxon>
        <taxon>Lactobacillales</taxon>
        <taxon>Enterococcaceae</taxon>
        <taxon>Vagococcus</taxon>
    </lineage>
</organism>
<dbReference type="AlphaFoldDB" id="A0A430AUN4"/>
<dbReference type="RefSeq" id="WP_126813680.1">
    <property type="nucleotide sequence ID" value="NZ_NGKC01000007.1"/>
</dbReference>
<dbReference type="Gene3D" id="3.40.630.30">
    <property type="match status" value="1"/>
</dbReference>
<evidence type="ECO:0000313" key="3">
    <source>
        <dbReference type="Proteomes" id="UP000286773"/>
    </source>
</evidence>
<protein>
    <submittedName>
        <fullName evidence="2">GNAT family N-acetyltransferase</fullName>
    </submittedName>
</protein>
<name>A0A430AUN4_9ENTE</name>
<proteinExistence type="predicted"/>
<feature type="domain" description="N-acetyltransferase" evidence="1">
    <location>
        <begin position="20"/>
        <end position="179"/>
    </location>
</feature>
<comment type="caution">
    <text evidence="2">The sequence shown here is derived from an EMBL/GenBank/DDBJ whole genome shotgun (WGS) entry which is preliminary data.</text>
</comment>
<evidence type="ECO:0000259" key="1">
    <source>
        <dbReference type="PROSITE" id="PS51186"/>
    </source>
</evidence>
<dbReference type="GO" id="GO:0016747">
    <property type="term" value="F:acyltransferase activity, transferring groups other than amino-acyl groups"/>
    <property type="evidence" value="ECO:0007669"/>
    <property type="project" value="InterPro"/>
</dbReference>
<dbReference type="PROSITE" id="PS51186">
    <property type="entry name" value="GNAT"/>
    <property type="match status" value="1"/>
</dbReference>
<keyword evidence="2" id="KW-0808">Transferase</keyword>
<evidence type="ECO:0000313" key="2">
    <source>
        <dbReference type="EMBL" id="RSU11767.1"/>
    </source>
</evidence>
<dbReference type="EMBL" id="NGKC01000007">
    <property type="protein sequence ID" value="RSU11767.1"/>
    <property type="molecule type" value="Genomic_DNA"/>
</dbReference>
<dbReference type="Proteomes" id="UP000286773">
    <property type="component" value="Unassembled WGS sequence"/>
</dbReference>
<dbReference type="InterPro" id="IPR000182">
    <property type="entry name" value="GNAT_dom"/>
</dbReference>
<gene>
    <name evidence="2" type="ORF">CBF27_07355</name>
</gene>
<sequence>MKVNRLLILAENQFLETDRLILRPVVLADAADMYEYASDEETTRYVFPRHVSLAITRAVIADYFMSKPLGKYAVVLKETGKMIGTTELKHAEQPTAELGYALNKAYWGQGIAAEAASALVALSFDKLGMIRVAALHDVRNPNSGRVMEKIGMTREGILKNYLLHDGQPLDMCLYSITQEGYHKRRVDHNMLREEMNG</sequence>
<dbReference type="PANTHER" id="PTHR43792">
    <property type="entry name" value="GNAT FAMILY, PUTATIVE (AFU_ORTHOLOGUE AFUA_3G00765)-RELATED-RELATED"/>
    <property type="match status" value="1"/>
</dbReference>
<reference evidence="2 3" key="1">
    <citation type="submission" date="2017-05" db="EMBL/GenBank/DDBJ databases">
        <title>Vagococcus spp. assemblies.</title>
        <authorList>
            <person name="Gulvik C.A."/>
        </authorList>
    </citation>
    <scope>NUCLEOTIDE SEQUENCE [LARGE SCALE GENOMIC DNA]</scope>
    <source>
        <strain evidence="2 3">LMG 24798</strain>
    </source>
</reference>
<accession>A0A430AUN4</accession>
<dbReference type="Pfam" id="PF13302">
    <property type="entry name" value="Acetyltransf_3"/>
    <property type="match status" value="1"/>
</dbReference>
<dbReference type="InterPro" id="IPR016181">
    <property type="entry name" value="Acyl_CoA_acyltransferase"/>
</dbReference>
<keyword evidence="3" id="KW-1185">Reference proteome</keyword>
<dbReference type="OrthoDB" id="9798081at2"/>
<dbReference type="InterPro" id="IPR051531">
    <property type="entry name" value="N-acetyltransferase"/>
</dbReference>